<dbReference type="Proteomes" id="UP000321595">
    <property type="component" value="Chromosome"/>
</dbReference>
<name>A0A5B8XXJ9_9DELT</name>
<keyword evidence="1" id="KW-0472">Membrane</keyword>
<sequence>MNPSNTSPISWTRTLAAFSSILLGIAYMVYDNAFTGMRMRAEDILALLFFGAVVASPFVLRLRFMAAQIFGRAILIQGALFCTLALINAMFMKDLSAKMTWEIVFGLCVVVWPLAVIGKRGLATDSKVFSPNAFRTTLIASLLLGLADTWALVFYSAMMEEVGPMLASAAVMSVALYGLYRMKVWGLGLCVTANVIIAAFAITGVFDLPDVLAYGLTATAVIQLLLPVPLMARVFRGLRRQALTSES</sequence>
<keyword evidence="1" id="KW-0812">Transmembrane</keyword>
<dbReference type="OrthoDB" id="9908933at2"/>
<keyword evidence="3" id="KW-1185">Reference proteome</keyword>
<evidence type="ECO:0000313" key="2">
    <source>
        <dbReference type="EMBL" id="QED29891.1"/>
    </source>
</evidence>
<feature type="transmembrane region" description="Helical" evidence="1">
    <location>
        <begin position="103"/>
        <end position="122"/>
    </location>
</feature>
<dbReference type="KEGG" id="bbae:FRD01_22175"/>
<accession>A0A5B8XXJ9</accession>
<feature type="transmembrane region" description="Helical" evidence="1">
    <location>
        <begin position="162"/>
        <end position="180"/>
    </location>
</feature>
<organism evidence="2 3">
    <name type="scientific">Microvenator marinus</name>
    <dbReference type="NCBI Taxonomy" id="2600177"/>
    <lineage>
        <taxon>Bacteria</taxon>
        <taxon>Deltaproteobacteria</taxon>
        <taxon>Bradymonadales</taxon>
        <taxon>Microvenatoraceae</taxon>
        <taxon>Microvenator</taxon>
    </lineage>
</organism>
<evidence type="ECO:0000256" key="1">
    <source>
        <dbReference type="SAM" id="Phobius"/>
    </source>
</evidence>
<feature type="transmembrane region" description="Helical" evidence="1">
    <location>
        <begin position="187"/>
        <end position="206"/>
    </location>
</feature>
<dbReference type="EMBL" id="CP042467">
    <property type="protein sequence ID" value="QED29891.1"/>
    <property type="molecule type" value="Genomic_DNA"/>
</dbReference>
<dbReference type="AlphaFoldDB" id="A0A5B8XXJ9"/>
<feature type="transmembrane region" description="Helical" evidence="1">
    <location>
        <begin position="44"/>
        <end position="62"/>
    </location>
</feature>
<feature type="transmembrane region" description="Helical" evidence="1">
    <location>
        <begin position="134"/>
        <end position="156"/>
    </location>
</feature>
<reference evidence="2 3" key="1">
    <citation type="submission" date="2019-08" db="EMBL/GenBank/DDBJ databases">
        <authorList>
            <person name="Liang Q."/>
        </authorList>
    </citation>
    <scope>NUCLEOTIDE SEQUENCE [LARGE SCALE GENOMIC DNA]</scope>
    <source>
        <strain evidence="2 3">V1718</strain>
    </source>
</reference>
<evidence type="ECO:0000313" key="3">
    <source>
        <dbReference type="Proteomes" id="UP000321595"/>
    </source>
</evidence>
<feature type="transmembrane region" description="Helical" evidence="1">
    <location>
        <begin position="12"/>
        <end position="29"/>
    </location>
</feature>
<keyword evidence="1" id="KW-1133">Transmembrane helix</keyword>
<feature type="transmembrane region" description="Helical" evidence="1">
    <location>
        <begin position="212"/>
        <end position="232"/>
    </location>
</feature>
<dbReference type="RefSeq" id="WP_146963124.1">
    <property type="nucleotide sequence ID" value="NZ_CP042467.1"/>
</dbReference>
<gene>
    <name evidence="2" type="ORF">FRD01_22175</name>
</gene>
<proteinExistence type="predicted"/>
<feature type="transmembrane region" description="Helical" evidence="1">
    <location>
        <begin position="69"/>
        <end position="91"/>
    </location>
</feature>
<protein>
    <submittedName>
        <fullName evidence="2">Uncharacterized protein</fullName>
    </submittedName>
</protein>